<accession>A0A9D1WQE0</accession>
<dbReference type="AlphaFoldDB" id="A0A9D1WQE0"/>
<dbReference type="GO" id="GO:0046872">
    <property type="term" value="F:metal ion binding"/>
    <property type="evidence" value="ECO:0007669"/>
    <property type="project" value="InterPro"/>
</dbReference>
<evidence type="ECO:0000313" key="3">
    <source>
        <dbReference type="Proteomes" id="UP000886800"/>
    </source>
</evidence>
<dbReference type="Gene3D" id="3.40.50.280">
    <property type="entry name" value="Cobalamin-binding domain"/>
    <property type="match status" value="1"/>
</dbReference>
<protein>
    <submittedName>
        <fullName evidence="2">Cobalamin B12-binding domain-containing protein</fullName>
    </submittedName>
</protein>
<dbReference type="PROSITE" id="PS51332">
    <property type="entry name" value="B12_BINDING"/>
    <property type="match status" value="1"/>
</dbReference>
<evidence type="ECO:0000259" key="1">
    <source>
        <dbReference type="PROSITE" id="PS51332"/>
    </source>
</evidence>
<dbReference type="Gene3D" id="3.20.20.240">
    <property type="entry name" value="Methylmalonyl-CoA mutase"/>
    <property type="match status" value="1"/>
</dbReference>
<dbReference type="CDD" id="cd02065">
    <property type="entry name" value="B12-binding_like"/>
    <property type="match status" value="1"/>
</dbReference>
<comment type="caution">
    <text evidence="2">The sequence shown here is derived from an EMBL/GenBank/DDBJ whole genome shotgun (WGS) entry which is preliminary data.</text>
</comment>
<proteinExistence type="predicted"/>
<reference evidence="2" key="2">
    <citation type="submission" date="2021-04" db="EMBL/GenBank/DDBJ databases">
        <authorList>
            <person name="Gilroy R."/>
        </authorList>
    </citation>
    <scope>NUCLEOTIDE SEQUENCE</scope>
    <source>
        <strain evidence="2">CHK188-5543</strain>
    </source>
</reference>
<feature type="non-terminal residue" evidence="2">
    <location>
        <position position="397"/>
    </location>
</feature>
<dbReference type="InterPro" id="IPR006158">
    <property type="entry name" value="Cobalamin-bd"/>
</dbReference>
<gene>
    <name evidence="2" type="ORF">H9736_02765</name>
</gene>
<reference evidence="2" key="1">
    <citation type="journal article" date="2021" name="PeerJ">
        <title>Extensive microbial diversity within the chicken gut microbiome revealed by metagenomics and culture.</title>
        <authorList>
            <person name="Gilroy R."/>
            <person name="Ravi A."/>
            <person name="Getino M."/>
            <person name="Pursley I."/>
            <person name="Horton D.L."/>
            <person name="Alikhan N.F."/>
            <person name="Baker D."/>
            <person name="Gharbi K."/>
            <person name="Hall N."/>
            <person name="Watson M."/>
            <person name="Adriaenssens E.M."/>
            <person name="Foster-Nyarko E."/>
            <person name="Jarju S."/>
            <person name="Secka A."/>
            <person name="Antonio M."/>
            <person name="Oren A."/>
            <person name="Chaudhuri R.R."/>
            <person name="La Ragione R."/>
            <person name="Hildebrand F."/>
            <person name="Pallen M.J."/>
        </authorList>
    </citation>
    <scope>NUCLEOTIDE SEQUENCE</scope>
    <source>
        <strain evidence="2">CHK188-5543</strain>
    </source>
</reference>
<name>A0A9D1WQE0_9FIRM</name>
<organism evidence="2 3">
    <name type="scientific">Candidatus Anaerotruncus excrementipullorum</name>
    <dbReference type="NCBI Taxonomy" id="2838465"/>
    <lineage>
        <taxon>Bacteria</taxon>
        <taxon>Bacillati</taxon>
        <taxon>Bacillota</taxon>
        <taxon>Clostridia</taxon>
        <taxon>Eubacteriales</taxon>
        <taxon>Oscillospiraceae</taxon>
        <taxon>Anaerotruncus</taxon>
    </lineage>
</organism>
<dbReference type="SUPFAM" id="SSF52242">
    <property type="entry name" value="Cobalamin (vitamin B12)-binding domain"/>
    <property type="match status" value="1"/>
</dbReference>
<dbReference type="GO" id="GO:0031419">
    <property type="term" value="F:cobalamin binding"/>
    <property type="evidence" value="ECO:0007669"/>
    <property type="project" value="InterPro"/>
</dbReference>
<dbReference type="Proteomes" id="UP000886800">
    <property type="component" value="Unassembled WGS sequence"/>
</dbReference>
<dbReference type="Pfam" id="PF02310">
    <property type="entry name" value="B12-binding"/>
    <property type="match status" value="1"/>
</dbReference>
<sequence length="397" mass="44588">MKQKLFMAASIGNCVHVAGAVHFLNLAADEGYDTLFLGPAVPIDTLIQQIKQHRPDLVAVGYRLTPENVIPLIRDLKRQSAELEKKPIWVFGGTRPVAQVAAQEQFFDRIFDGTEDIDDCIAFLRGIDRPGQQTQYPDTLVERILQKQPYPLLRHHFGLPSFAQTEEGIGEIARARVLDVISLGPDQNTQQYFYHPERRNPQMDGAGGVPIHSEEEFEKLKAASRQGNFPLMRCYSGTADVFQFAETLRRTIHNAWCAVPLCWYNELDGRGERTLEVSMAEAQQLMRWHGERGIPVEVNEPHHWGLRDAHDVISVAMAYISAYNAKACGVKDYVAQYMCNVPGSMSFSMDLAKLQAQCELVEQLADSHFRTYREVRAGLPFLSGDLDIAKGQLAAST</sequence>
<dbReference type="EMBL" id="DXES01000056">
    <property type="protein sequence ID" value="HIX65149.1"/>
    <property type="molecule type" value="Genomic_DNA"/>
</dbReference>
<dbReference type="InterPro" id="IPR036724">
    <property type="entry name" value="Cobalamin-bd_sf"/>
</dbReference>
<evidence type="ECO:0000313" key="2">
    <source>
        <dbReference type="EMBL" id="HIX65149.1"/>
    </source>
</evidence>
<feature type="domain" description="B12-binding" evidence="1">
    <location>
        <begin position="3"/>
        <end position="131"/>
    </location>
</feature>